<evidence type="ECO:0000256" key="5">
    <source>
        <dbReference type="SAM" id="MobiDB-lite"/>
    </source>
</evidence>
<gene>
    <name evidence="7" type="ORF">SAMN04487995_4069</name>
</gene>
<evidence type="ECO:0000313" key="8">
    <source>
        <dbReference type="Proteomes" id="UP000199532"/>
    </source>
</evidence>
<dbReference type="OrthoDB" id="977390at2"/>
<dbReference type="InterPro" id="IPR006664">
    <property type="entry name" value="OMP_bac"/>
</dbReference>
<dbReference type="EMBL" id="FNXY01000006">
    <property type="protein sequence ID" value="SEJ30100.1"/>
    <property type="molecule type" value="Genomic_DNA"/>
</dbReference>
<evidence type="ECO:0000256" key="4">
    <source>
        <dbReference type="PROSITE-ProRule" id="PRU00473"/>
    </source>
</evidence>
<organism evidence="7 8">
    <name type="scientific">Dyadobacter koreensis</name>
    <dbReference type="NCBI Taxonomy" id="408657"/>
    <lineage>
        <taxon>Bacteria</taxon>
        <taxon>Pseudomonadati</taxon>
        <taxon>Bacteroidota</taxon>
        <taxon>Cytophagia</taxon>
        <taxon>Cytophagales</taxon>
        <taxon>Spirosomataceae</taxon>
        <taxon>Dyadobacter</taxon>
    </lineage>
</organism>
<dbReference type="STRING" id="408657.SAMN04487995_4069"/>
<keyword evidence="2 4" id="KW-0472">Membrane</keyword>
<sequence>MYTLLLSSLLWIYPQIPVSVHDDIFVMLRCYNQHNASGLPGKVSAIFKKSQRILGQSNESGILLLHIPDSTRYLLFEAEGYVTSKMAVSLSGKIEKGTEFNLAIPFVLKDSVNAAIITPQNLLSLSFDITENESLGFLMRNTNVSSRSNYSFSIPKGLHPFFLNDVLPGTYNMDASDRKGLLKREKIEINPGINFKAIHVEKRKYLPGDSLMASAVSLNSLKSAGKTIYFNQSSYELRPEAKIELDSISLLLNKKSELLAIVTGFTDNVGRRDLNMALAEYRARVVINYLKQKGVKPQQTTAKWKGPDLAAAPSDSHENKEKNRRVEIELITK</sequence>
<evidence type="ECO:0000256" key="1">
    <source>
        <dbReference type="ARBA" id="ARBA00004442"/>
    </source>
</evidence>
<dbReference type="InterPro" id="IPR036737">
    <property type="entry name" value="OmpA-like_sf"/>
</dbReference>
<dbReference type="PRINTS" id="PR01021">
    <property type="entry name" value="OMPADOMAIN"/>
</dbReference>
<dbReference type="SUPFAM" id="SSF103088">
    <property type="entry name" value="OmpA-like"/>
    <property type="match status" value="1"/>
</dbReference>
<dbReference type="PANTHER" id="PTHR30329">
    <property type="entry name" value="STATOR ELEMENT OF FLAGELLAR MOTOR COMPLEX"/>
    <property type="match status" value="1"/>
</dbReference>
<protein>
    <submittedName>
        <fullName evidence="7">Outer membrane protein OmpA</fullName>
    </submittedName>
</protein>
<keyword evidence="8" id="KW-1185">Reference proteome</keyword>
<proteinExistence type="predicted"/>
<dbReference type="AlphaFoldDB" id="A0A1H6XZ28"/>
<dbReference type="GO" id="GO:0009279">
    <property type="term" value="C:cell outer membrane"/>
    <property type="evidence" value="ECO:0007669"/>
    <property type="project" value="UniProtKB-SubCell"/>
</dbReference>
<dbReference type="RefSeq" id="WP_090338069.1">
    <property type="nucleotide sequence ID" value="NZ_FNXY01000006.1"/>
</dbReference>
<accession>A0A1H6XZ28</accession>
<feature type="region of interest" description="Disordered" evidence="5">
    <location>
        <begin position="298"/>
        <end position="333"/>
    </location>
</feature>
<dbReference type="InterPro" id="IPR006665">
    <property type="entry name" value="OmpA-like"/>
</dbReference>
<evidence type="ECO:0000313" key="7">
    <source>
        <dbReference type="EMBL" id="SEJ30100.1"/>
    </source>
</evidence>
<feature type="domain" description="OmpA-like" evidence="6">
    <location>
        <begin position="217"/>
        <end position="333"/>
    </location>
</feature>
<dbReference type="PANTHER" id="PTHR30329:SF21">
    <property type="entry name" value="LIPOPROTEIN YIAD-RELATED"/>
    <property type="match status" value="1"/>
</dbReference>
<dbReference type="CDD" id="cd07185">
    <property type="entry name" value="OmpA_C-like"/>
    <property type="match status" value="1"/>
</dbReference>
<evidence type="ECO:0000259" key="6">
    <source>
        <dbReference type="PROSITE" id="PS51123"/>
    </source>
</evidence>
<name>A0A1H6XZ28_9BACT</name>
<dbReference type="InterPro" id="IPR050330">
    <property type="entry name" value="Bact_OuterMem_StrucFunc"/>
</dbReference>
<comment type="subcellular location">
    <subcellularLocation>
        <location evidence="1">Cell outer membrane</location>
    </subcellularLocation>
</comment>
<dbReference type="Proteomes" id="UP000199532">
    <property type="component" value="Unassembled WGS sequence"/>
</dbReference>
<dbReference type="PROSITE" id="PS51123">
    <property type="entry name" value="OMPA_2"/>
    <property type="match status" value="1"/>
</dbReference>
<dbReference type="Gene3D" id="3.30.1330.60">
    <property type="entry name" value="OmpA-like domain"/>
    <property type="match status" value="1"/>
</dbReference>
<dbReference type="Pfam" id="PF00691">
    <property type="entry name" value="OmpA"/>
    <property type="match status" value="1"/>
</dbReference>
<reference evidence="7 8" key="1">
    <citation type="submission" date="2016-10" db="EMBL/GenBank/DDBJ databases">
        <authorList>
            <person name="de Groot N.N."/>
        </authorList>
    </citation>
    <scope>NUCLEOTIDE SEQUENCE [LARGE SCALE GENOMIC DNA]</scope>
    <source>
        <strain evidence="7 8">DSM 19938</strain>
    </source>
</reference>
<keyword evidence="3" id="KW-0998">Cell outer membrane</keyword>
<evidence type="ECO:0000256" key="3">
    <source>
        <dbReference type="ARBA" id="ARBA00023237"/>
    </source>
</evidence>
<evidence type="ECO:0000256" key="2">
    <source>
        <dbReference type="ARBA" id="ARBA00023136"/>
    </source>
</evidence>
<feature type="compositionally biased region" description="Basic and acidic residues" evidence="5">
    <location>
        <begin position="315"/>
        <end position="333"/>
    </location>
</feature>